<dbReference type="PANTHER" id="PTHR22880">
    <property type="entry name" value="FALZ-RELATED BROMODOMAIN-CONTAINING PROTEINS"/>
    <property type="match status" value="1"/>
</dbReference>
<dbReference type="OrthoDB" id="8063680at2759"/>
<organism evidence="5 6">
    <name type="scientific">Drosophila willistoni</name>
    <name type="common">Fruit fly</name>
    <dbReference type="NCBI Taxonomy" id="7260"/>
    <lineage>
        <taxon>Eukaryota</taxon>
        <taxon>Metazoa</taxon>
        <taxon>Ecdysozoa</taxon>
        <taxon>Arthropoda</taxon>
        <taxon>Hexapoda</taxon>
        <taxon>Insecta</taxon>
        <taxon>Pterygota</taxon>
        <taxon>Neoptera</taxon>
        <taxon>Endopterygota</taxon>
        <taxon>Diptera</taxon>
        <taxon>Brachycera</taxon>
        <taxon>Muscomorpha</taxon>
        <taxon>Ephydroidea</taxon>
        <taxon>Drosophilidae</taxon>
        <taxon>Drosophila</taxon>
        <taxon>Sophophora</taxon>
    </lineage>
</organism>
<dbReference type="PRINTS" id="PR00503">
    <property type="entry name" value="BROMODOMAIN"/>
</dbReference>
<dbReference type="InterPro" id="IPR018359">
    <property type="entry name" value="Bromodomain_CS"/>
</dbReference>
<name>B4N9K0_DROWI</name>
<feature type="domain" description="Bromo" evidence="4">
    <location>
        <begin position="57"/>
        <end position="129"/>
    </location>
</feature>
<dbReference type="HOGENOM" id="CLU_783627_0_0_1"/>
<dbReference type="PROSITE" id="PS50014">
    <property type="entry name" value="BROMODOMAIN_2"/>
    <property type="match status" value="1"/>
</dbReference>
<dbReference type="EMBL" id="CH964232">
    <property type="protein sequence ID" value="EDW81676.1"/>
    <property type="molecule type" value="Genomic_DNA"/>
</dbReference>
<dbReference type="InterPro" id="IPR036427">
    <property type="entry name" value="Bromodomain-like_sf"/>
</dbReference>
<dbReference type="InParanoid" id="B4N9K0"/>
<dbReference type="SUPFAM" id="SSF47370">
    <property type="entry name" value="Bromodomain"/>
    <property type="match status" value="2"/>
</dbReference>
<evidence type="ECO:0000256" key="3">
    <source>
        <dbReference type="SAM" id="MobiDB-lite"/>
    </source>
</evidence>
<dbReference type="GO" id="GO:0006355">
    <property type="term" value="P:regulation of DNA-templated transcription"/>
    <property type="evidence" value="ECO:0007669"/>
    <property type="project" value="TreeGrafter"/>
</dbReference>
<evidence type="ECO:0000256" key="1">
    <source>
        <dbReference type="ARBA" id="ARBA00023117"/>
    </source>
</evidence>
<dbReference type="GO" id="GO:0006338">
    <property type="term" value="P:chromatin remodeling"/>
    <property type="evidence" value="ECO:0007669"/>
    <property type="project" value="TreeGrafter"/>
</dbReference>
<evidence type="ECO:0000313" key="5">
    <source>
        <dbReference type="EMBL" id="EDW81676.1"/>
    </source>
</evidence>
<evidence type="ECO:0000256" key="2">
    <source>
        <dbReference type="PROSITE-ProRule" id="PRU00035"/>
    </source>
</evidence>
<gene>
    <name evidence="5" type="primary">Dwil\GK19172</name>
    <name evidence="5" type="ORF">Dwil_GK19172</name>
</gene>
<dbReference type="STRING" id="7260.B4N9K0"/>
<dbReference type="PANTHER" id="PTHR22880:SF225">
    <property type="entry name" value="BROMODOMAIN-CONTAINING PROTEIN BET-1-RELATED"/>
    <property type="match status" value="1"/>
</dbReference>
<accession>B4N9K0</accession>
<proteinExistence type="predicted"/>
<dbReference type="KEGG" id="dwi:6647545"/>
<dbReference type="InterPro" id="IPR001487">
    <property type="entry name" value="Bromodomain"/>
</dbReference>
<dbReference type="PROSITE" id="PS00633">
    <property type="entry name" value="BROMODOMAIN_1"/>
    <property type="match status" value="1"/>
</dbReference>
<evidence type="ECO:0000259" key="4">
    <source>
        <dbReference type="PROSITE" id="PS50014"/>
    </source>
</evidence>
<feature type="compositionally biased region" description="Basic and acidic residues" evidence="3">
    <location>
        <begin position="365"/>
        <end position="376"/>
    </location>
</feature>
<evidence type="ECO:0000313" key="6">
    <source>
        <dbReference type="Proteomes" id="UP000007798"/>
    </source>
</evidence>
<keyword evidence="1 2" id="KW-0103">Bromodomain</keyword>
<dbReference type="Pfam" id="PF00439">
    <property type="entry name" value="Bromodomain"/>
    <property type="match status" value="2"/>
</dbReference>
<dbReference type="PhylomeDB" id="B4N9K0"/>
<dbReference type="SMART" id="SM00297">
    <property type="entry name" value="BROMO"/>
    <property type="match status" value="2"/>
</dbReference>
<dbReference type="GO" id="GO:0005634">
    <property type="term" value="C:nucleus"/>
    <property type="evidence" value="ECO:0007669"/>
    <property type="project" value="TreeGrafter"/>
</dbReference>
<dbReference type="FunCoup" id="B4N9K0">
    <property type="interactions" value="2"/>
</dbReference>
<protein>
    <recommendedName>
        <fullName evidence="4">Bromo domain-containing protein</fullName>
    </recommendedName>
</protein>
<dbReference type="GO" id="GO:0000785">
    <property type="term" value="C:chromatin"/>
    <property type="evidence" value="ECO:0007669"/>
    <property type="project" value="TreeGrafter"/>
</dbReference>
<dbReference type="Proteomes" id="UP000007798">
    <property type="component" value="Unassembled WGS sequence"/>
</dbReference>
<reference evidence="5 6" key="1">
    <citation type="journal article" date="2007" name="Nature">
        <title>Evolution of genes and genomes on the Drosophila phylogeny.</title>
        <authorList>
            <consortium name="Drosophila 12 Genomes Consortium"/>
            <person name="Clark A.G."/>
            <person name="Eisen M.B."/>
            <person name="Smith D.R."/>
            <person name="Bergman C.M."/>
            <person name="Oliver B."/>
            <person name="Markow T.A."/>
            <person name="Kaufman T.C."/>
            <person name="Kellis M."/>
            <person name="Gelbart W."/>
            <person name="Iyer V.N."/>
            <person name="Pollard D.A."/>
            <person name="Sackton T.B."/>
            <person name="Larracuente A.M."/>
            <person name="Singh N.D."/>
            <person name="Abad J.P."/>
            <person name="Abt D.N."/>
            <person name="Adryan B."/>
            <person name="Aguade M."/>
            <person name="Akashi H."/>
            <person name="Anderson W.W."/>
            <person name="Aquadro C.F."/>
            <person name="Ardell D.H."/>
            <person name="Arguello R."/>
            <person name="Artieri C.G."/>
            <person name="Barbash D.A."/>
            <person name="Barker D."/>
            <person name="Barsanti P."/>
            <person name="Batterham P."/>
            <person name="Batzoglou S."/>
            <person name="Begun D."/>
            <person name="Bhutkar A."/>
            <person name="Blanco E."/>
            <person name="Bosak S.A."/>
            <person name="Bradley R.K."/>
            <person name="Brand A.D."/>
            <person name="Brent M.R."/>
            <person name="Brooks A.N."/>
            <person name="Brown R.H."/>
            <person name="Butlin R.K."/>
            <person name="Caggese C."/>
            <person name="Calvi B.R."/>
            <person name="Bernardo de Carvalho A."/>
            <person name="Caspi A."/>
            <person name="Castrezana S."/>
            <person name="Celniker S.E."/>
            <person name="Chang J.L."/>
            <person name="Chapple C."/>
            <person name="Chatterji S."/>
            <person name="Chinwalla A."/>
            <person name="Civetta A."/>
            <person name="Clifton S.W."/>
            <person name="Comeron J.M."/>
            <person name="Costello J.C."/>
            <person name="Coyne J.A."/>
            <person name="Daub J."/>
            <person name="David R.G."/>
            <person name="Delcher A.L."/>
            <person name="Delehaunty K."/>
            <person name="Do C.B."/>
            <person name="Ebling H."/>
            <person name="Edwards K."/>
            <person name="Eickbush T."/>
            <person name="Evans J.D."/>
            <person name="Filipski A."/>
            <person name="Findeiss S."/>
            <person name="Freyhult E."/>
            <person name="Fulton L."/>
            <person name="Fulton R."/>
            <person name="Garcia A.C."/>
            <person name="Gardiner A."/>
            <person name="Garfield D.A."/>
            <person name="Garvin B.E."/>
            <person name="Gibson G."/>
            <person name="Gilbert D."/>
            <person name="Gnerre S."/>
            <person name="Godfrey J."/>
            <person name="Good R."/>
            <person name="Gotea V."/>
            <person name="Gravely B."/>
            <person name="Greenberg A.J."/>
            <person name="Griffiths-Jones S."/>
            <person name="Gross S."/>
            <person name="Guigo R."/>
            <person name="Gustafson E.A."/>
            <person name="Haerty W."/>
            <person name="Hahn M.W."/>
            <person name="Halligan D.L."/>
            <person name="Halpern A.L."/>
            <person name="Halter G.M."/>
            <person name="Han M.V."/>
            <person name="Heger A."/>
            <person name="Hillier L."/>
            <person name="Hinrichs A.S."/>
            <person name="Holmes I."/>
            <person name="Hoskins R.A."/>
            <person name="Hubisz M.J."/>
            <person name="Hultmark D."/>
            <person name="Huntley M.A."/>
            <person name="Jaffe D.B."/>
            <person name="Jagadeeshan S."/>
            <person name="Jeck W.R."/>
            <person name="Johnson J."/>
            <person name="Jones C.D."/>
            <person name="Jordan W.C."/>
            <person name="Karpen G.H."/>
            <person name="Kataoka E."/>
            <person name="Keightley P.D."/>
            <person name="Kheradpour P."/>
            <person name="Kirkness E.F."/>
            <person name="Koerich L.B."/>
            <person name="Kristiansen K."/>
            <person name="Kudrna D."/>
            <person name="Kulathinal R.J."/>
            <person name="Kumar S."/>
            <person name="Kwok R."/>
            <person name="Lander E."/>
            <person name="Langley C.H."/>
            <person name="Lapoint R."/>
            <person name="Lazzaro B.P."/>
            <person name="Lee S.J."/>
            <person name="Levesque L."/>
            <person name="Li R."/>
            <person name="Lin C.F."/>
            <person name="Lin M.F."/>
            <person name="Lindblad-Toh K."/>
            <person name="Llopart A."/>
            <person name="Long M."/>
            <person name="Low L."/>
            <person name="Lozovsky E."/>
            <person name="Lu J."/>
            <person name="Luo M."/>
            <person name="Machado C.A."/>
            <person name="Makalowski W."/>
            <person name="Marzo M."/>
            <person name="Matsuda M."/>
            <person name="Matzkin L."/>
            <person name="McAllister B."/>
            <person name="McBride C.S."/>
            <person name="McKernan B."/>
            <person name="McKernan K."/>
            <person name="Mendez-Lago M."/>
            <person name="Minx P."/>
            <person name="Mollenhauer M.U."/>
            <person name="Montooth K."/>
            <person name="Mount S.M."/>
            <person name="Mu X."/>
            <person name="Myers E."/>
            <person name="Negre B."/>
            <person name="Newfeld S."/>
            <person name="Nielsen R."/>
            <person name="Noor M.A."/>
            <person name="O'Grady P."/>
            <person name="Pachter L."/>
            <person name="Papaceit M."/>
            <person name="Parisi M.J."/>
            <person name="Parisi M."/>
            <person name="Parts L."/>
            <person name="Pedersen J.S."/>
            <person name="Pesole G."/>
            <person name="Phillippy A.M."/>
            <person name="Ponting C.P."/>
            <person name="Pop M."/>
            <person name="Porcelli D."/>
            <person name="Powell J.R."/>
            <person name="Prohaska S."/>
            <person name="Pruitt K."/>
            <person name="Puig M."/>
            <person name="Quesneville H."/>
            <person name="Ram K.R."/>
            <person name="Rand D."/>
            <person name="Rasmussen M.D."/>
            <person name="Reed L.K."/>
            <person name="Reenan R."/>
            <person name="Reily A."/>
            <person name="Remington K.A."/>
            <person name="Rieger T.T."/>
            <person name="Ritchie M.G."/>
            <person name="Robin C."/>
            <person name="Rogers Y.H."/>
            <person name="Rohde C."/>
            <person name="Rozas J."/>
            <person name="Rubenfield M.J."/>
            <person name="Ruiz A."/>
            <person name="Russo S."/>
            <person name="Salzberg S.L."/>
            <person name="Sanchez-Gracia A."/>
            <person name="Saranga D.J."/>
            <person name="Sato H."/>
            <person name="Schaeffer S.W."/>
            <person name="Schatz M.C."/>
            <person name="Schlenke T."/>
            <person name="Schwartz R."/>
            <person name="Segarra C."/>
            <person name="Singh R.S."/>
            <person name="Sirot L."/>
            <person name="Sirota M."/>
            <person name="Sisneros N.B."/>
            <person name="Smith C.D."/>
            <person name="Smith T.F."/>
            <person name="Spieth J."/>
            <person name="Stage D.E."/>
            <person name="Stark A."/>
            <person name="Stephan W."/>
            <person name="Strausberg R.L."/>
            <person name="Strempel S."/>
            <person name="Sturgill D."/>
            <person name="Sutton G."/>
            <person name="Sutton G.G."/>
            <person name="Tao W."/>
            <person name="Teichmann S."/>
            <person name="Tobari Y.N."/>
            <person name="Tomimura Y."/>
            <person name="Tsolas J.M."/>
            <person name="Valente V.L."/>
            <person name="Venter E."/>
            <person name="Venter J.C."/>
            <person name="Vicario S."/>
            <person name="Vieira F.G."/>
            <person name="Vilella A.J."/>
            <person name="Villasante A."/>
            <person name="Walenz B."/>
            <person name="Wang J."/>
            <person name="Wasserman M."/>
            <person name="Watts T."/>
            <person name="Wilson D."/>
            <person name="Wilson R.K."/>
            <person name="Wing R.A."/>
            <person name="Wolfner M.F."/>
            <person name="Wong A."/>
            <person name="Wong G.K."/>
            <person name="Wu C.I."/>
            <person name="Wu G."/>
            <person name="Yamamoto D."/>
            <person name="Yang H.P."/>
            <person name="Yang S.P."/>
            <person name="Yorke J.A."/>
            <person name="Yoshida K."/>
            <person name="Zdobnov E."/>
            <person name="Zhang P."/>
            <person name="Zhang Y."/>
            <person name="Zimin A.V."/>
            <person name="Baldwin J."/>
            <person name="Abdouelleil A."/>
            <person name="Abdulkadir J."/>
            <person name="Abebe A."/>
            <person name="Abera B."/>
            <person name="Abreu J."/>
            <person name="Acer S.C."/>
            <person name="Aftuck L."/>
            <person name="Alexander A."/>
            <person name="An P."/>
            <person name="Anderson E."/>
            <person name="Anderson S."/>
            <person name="Arachi H."/>
            <person name="Azer M."/>
            <person name="Bachantsang P."/>
            <person name="Barry A."/>
            <person name="Bayul T."/>
            <person name="Berlin A."/>
            <person name="Bessette D."/>
            <person name="Bloom T."/>
            <person name="Blye J."/>
            <person name="Boguslavskiy L."/>
            <person name="Bonnet C."/>
            <person name="Boukhgalter B."/>
            <person name="Bourzgui I."/>
            <person name="Brown A."/>
            <person name="Cahill P."/>
            <person name="Channer S."/>
            <person name="Cheshatsang Y."/>
            <person name="Chuda L."/>
            <person name="Citroen M."/>
            <person name="Collymore A."/>
            <person name="Cooke P."/>
            <person name="Costello M."/>
            <person name="D'Aco K."/>
            <person name="Daza R."/>
            <person name="De Haan G."/>
            <person name="DeGray S."/>
            <person name="DeMaso C."/>
            <person name="Dhargay N."/>
            <person name="Dooley K."/>
            <person name="Dooley E."/>
            <person name="Doricent M."/>
            <person name="Dorje P."/>
            <person name="Dorjee K."/>
            <person name="Dupes A."/>
            <person name="Elong R."/>
            <person name="Falk J."/>
            <person name="Farina A."/>
            <person name="Faro S."/>
            <person name="Ferguson D."/>
            <person name="Fisher S."/>
            <person name="Foley C.D."/>
            <person name="Franke A."/>
            <person name="Friedrich D."/>
            <person name="Gadbois L."/>
            <person name="Gearin G."/>
            <person name="Gearin C.R."/>
            <person name="Giannoukos G."/>
            <person name="Goode T."/>
            <person name="Graham J."/>
            <person name="Grandbois E."/>
            <person name="Grewal S."/>
            <person name="Gyaltsen K."/>
            <person name="Hafez N."/>
            <person name="Hagos B."/>
            <person name="Hall J."/>
            <person name="Henson C."/>
            <person name="Hollinger A."/>
            <person name="Honan T."/>
            <person name="Huard M.D."/>
            <person name="Hughes L."/>
            <person name="Hurhula B."/>
            <person name="Husby M.E."/>
            <person name="Kamat A."/>
            <person name="Kanga B."/>
            <person name="Kashin S."/>
            <person name="Khazanovich D."/>
            <person name="Kisner P."/>
            <person name="Lance K."/>
            <person name="Lara M."/>
            <person name="Lee W."/>
            <person name="Lennon N."/>
            <person name="Letendre F."/>
            <person name="LeVine R."/>
            <person name="Lipovsky A."/>
            <person name="Liu X."/>
            <person name="Liu J."/>
            <person name="Liu S."/>
            <person name="Lokyitsang T."/>
            <person name="Lokyitsang Y."/>
            <person name="Lubonja R."/>
            <person name="Lui A."/>
            <person name="MacDonald P."/>
            <person name="Magnisalis V."/>
            <person name="Maru K."/>
            <person name="Matthews C."/>
            <person name="McCusker W."/>
            <person name="McDonough S."/>
            <person name="Mehta T."/>
            <person name="Meldrim J."/>
            <person name="Meneus L."/>
            <person name="Mihai O."/>
            <person name="Mihalev A."/>
            <person name="Mihova T."/>
            <person name="Mittelman R."/>
            <person name="Mlenga V."/>
            <person name="Montmayeur A."/>
            <person name="Mulrain L."/>
            <person name="Navidi A."/>
            <person name="Naylor J."/>
            <person name="Negash T."/>
            <person name="Nguyen T."/>
            <person name="Nguyen N."/>
            <person name="Nicol R."/>
            <person name="Norbu C."/>
            <person name="Norbu N."/>
            <person name="Novod N."/>
            <person name="O'Neill B."/>
            <person name="Osman S."/>
            <person name="Markiewicz E."/>
            <person name="Oyono O.L."/>
            <person name="Patti C."/>
            <person name="Phunkhang P."/>
            <person name="Pierre F."/>
            <person name="Priest M."/>
            <person name="Raghuraman S."/>
            <person name="Rege F."/>
            <person name="Reyes R."/>
            <person name="Rise C."/>
            <person name="Rogov P."/>
            <person name="Ross K."/>
            <person name="Ryan E."/>
            <person name="Settipalli S."/>
            <person name="Shea T."/>
            <person name="Sherpa N."/>
            <person name="Shi L."/>
            <person name="Shih D."/>
            <person name="Sparrow T."/>
            <person name="Spaulding J."/>
            <person name="Stalker J."/>
            <person name="Stange-Thomann N."/>
            <person name="Stavropoulos S."/>
            <person name="Stone C."/>
            <person name="Strader C."/>
            <person name="Tesfaye S."/>
            <person name="Thomson T."/>
            <person name="Thoulutsang Y."/>
            <person name="Thoulutsang D."/>
            <person name="Topham K."/>
            <person name="Topping I."/>
            <person name="Tsamla T."/>
            <person name="Vassiliev H."/>
            <person name="Vo A."/>
            <person name="Wangchuk T."/>
            <person name="Wangdi T."/>
            <person name="Weiand M."/>
            <person name="Wilkinson J."/>
            <person name="Wilson A."/>
            <person name="Yadav S."/>
            <person name="Young G."/>
            <person name="Yu Q."/>
            <person name="Zembek L."/>
            <person name="Zhong D."/>
            <person name="Zimmer A."/>
            <person name="Zwirko Z."/>
            <person name="Jaffe D.B."/>
            <person name="Alvarez P."/>
            <person name="Brockman W."/>
            <person name="Butler J."/>
            <person name="Chin C."/>
            <person name="Gnerre S."/>
            <person name="Grabherr M."/>
            <person name="Kleber M."/>
            <person name="Mauceli E."/>
            <person name="MacCallum I."/>
        </authorList>
    </citation>
    <scope>NUCLEOTIDE SEQUENCE [LARGE SCALE GENOMIC DNA]</scope>
    <source>
        <strain evidence="6">Tucson 14030-0811.24</strain>
    </source>
</reference>
<dbReference type="OMA" id="IFENCML"/>
<keyword evidence="6" id="KW-1185">Reference proteome</keyword>
<dbReference type="InterPro" id="IPR050935">
    <property type="entry name" value="Bromo_chromatin_reader"/>
</dbReference>
<dbReference type="eggNOG" id="KOG1474">
    <property type="taxonomic scope" value="Eukaryota"/>
</dbReference>
<sequence>MEEVNPKQAKADIPPRIEPYMAPVNGIVQPPVVPPPNRPGRRTNVLEDLKVLLNYIWRIRWSYHFRKPVDTITLGIPDYHAIIKYPMDLATIKKRLNNNYYWQADEALEDFELIFENCMLYNMEGTPVYSAGKELRAAFYTRLASIDMRNEVEVIPKPDKRKRKTIECCSPIPQPVKASKHSEPPTHVIAAPSPKKEVVVEPIPPPPPPVVKVISTTCYKNLDRLIEKSHCNHLLKSMIKRKRRQYTWAFNCAESWRRYCQNPNYNHDTKEMIDWRILQRRLYNDEFDNIDIFVYTVRKMFHNAVRCFPDDHLVKTSVKKTNEIFENRLLKYRELIANAKRRAREIVSKLNTEDEENANSSNDPVEPKAKEQENRDWSTIGGISKSLPSDTQLWPEYSEKIKRNKEQAHGNRVQN</sequence>
<dbReference type="Gene3D" id="1.20.920.10">
    <property type="entry name" value="Bromodomain-like"/>
    <property type="match status" value="2"/>
</dbReference>
<feature type="region of interest" description="Disordered" evidence="3">
    <location>
        <begin position="351"/>
        <end position="391"/>
    </location>
</feature>
<dbReference type="AlphaFoldDB" id="B4N9K0"/>